<dbReference type="Proteomes" id="UP000095023">
    <property type="component" value="Unassembled WGS sequence"/>
</dbReference>
<dbReference type="GO" id="GO:0051082">
    <property type="term" value="F:unfolded protein binding"/>
    <property type="evidence" value="ECO:0007669"/>
    <property type="project" value="TreeGrafter"/>
</dbReference>
<dbReference type="PANTHER" id="PTHR31996">
    <property type="entry name" value="COILED-COIL DOMAIN-CONTAINING PROTEIN 115"/>
    <property type="match status" value="1"/>
</dbReference>
<sequence>MTTGAFHNDSKLVEYLDIIDQYQKAREQLDSHLAAGFIDLAHANYVAKTRYGKDHYDNRMKSCQKVIIDENKGVKIETVSKDDPIKSFCPLPSASLRKSKQEFSDALLDIVNIVDVIMKLRIKETEIKNAK</sequence>
<evidence type="ECO:0000256" key="1">
    <source>
        <dbReference type="ARBA" id="ARBA00093634"/>
    </source>
</evidence>
<protein>
    <recommendedName>
        <fullName evidence="1">Vacuolar ATPase assembly protein VMA22</fullName>
    </recommendedName>
</protein>
<reference evidence="3" key="1">
    <citation type="submission" date="2016-02" db="EMBL/GenBank/DDBJ databases">
        <title>Comparative genomics of biotechnologically important yeasts.</title>
        <authorList>
            <consortium name="DOE Joint Genome Institute"/>
            <person name="Riley R."/>
            <person name="Haridas S."/>
            <person name="Wolfe K.H."/>
            <person name="Lopes M.R."/>
            <person name="Hittinger C.T."/>
            <person name="Goker M."/>
            <person name="Salamov A."/>
            <person name="Wisecaver J."/>
            <person name="Long T.M."/>
            <person name="Aerts A.L."/>
            <person name="Barry K."/>
            <person name="Choi C."/>
            <person name="Clum A."/>
            <person name="Coughlan A.Y."/>
            <person name="Deshpande S."/>
            <person name="Douglass A.P."/>
            <person name="Hanson S.J."/>
            <person name="Klenk H.-P."/>
            <person name="Labutti K."/>
            <person name="Lapidus A."/>
            <person name="Lindquist E."/>
            <person name="Lipzen A."/>
            <person name="Meier-Kolthoff J.P."/>
            <person name="Ohm R.A."/>
            <person name="Otillar R.P."/>
            <person name="Pangilinan J."/>
            <person name="Peng Y."/>
            <person name="Rokas A."/>
            <person name="Rosa C.A."/>
            <person name="Scheuner C."/>
            <person name="Sibirny A.A."/>
            <person name="Slot J.C."/>
            <person name="Stielow J.B."/>
            <person name="Sun H."/>
            <person name="Kurtzman C.P."/>
            <person name="Blackwell M."/>
            <person name="Jeffries T.W."/>
            <person name="Grigoriev I.V."/>
        </authorList>
    </citation>
    <scope>NUCLEOTIDE SEQUENCE [LARGE SCALE GENOMIC DNA]</scope>
    <source>
        <strain evidence="3">NRRL Y-17796</strain>
    </source>
</reference>
<keyword evidence="3" id="KW-1185">Reference proteome</keyword>
<gene>
    <name evidence="2" type="ORF">CANCADRAFT_2647</name>
</gene>
<dbReference type="GO" id="GO:0070072">
    <property type="term" value="P:vacuolar proton-transporting V-type ATPase complex assembly"/>
    <property type="evidence" value="ECO:0007669"/>
    <property type="project" value="InterPro"/>
</dbReference>
<name>A0A1E4TGQ2_9ASCO</name>
<evidence type="ECO:0000313" key="2">
    <source>
        <dbReference type="EMBL" id="ODV90930.1"/>
    </source>
</evidence>
<accession>A0A1E4TGQ2</accession>
<organism evidence="2 3">
    <name type="scientific">Tortispora caseinolytica NRRL Y-17796</name>
    <dbReference type="NCBI Taxonomy" id="767744"/>
    <lineage>
        <taxon>Eukaryota</taxon>
        <taxon>Fungi</taxon>
        <taxon>Dikarya</taxon>
        <taxon>Ascomycota</taxon>
        <taxon>Saccharomycotina</taxon>
        <taxon>Trigonopsidomycetes</taxon>
        <taxon>Trigonopsidales</taxon>
        <taxon>Trigonopsidaceae</taxon>
        <taxon>Tortispora</taxon>
    </lineage>
</organism>
<dbReference type="GO" id="GO:1990871">
    <property type="term" value="C:Vma12-Vma22 assembly complex"/>
    <property type="evidence" value="ECO:0007669"/>
    <property type="project" value="TreeGrafter"/>
</dbReference>
<evidence type="ECO:0000313" key="3">
    <source>
        <dbReference type="Proteomes" id="UP000095023"/>
    </source>
</evidence>
<proteinExistence type="predicted"/>
<dbReference type="InterPro" id="IPR040357">
    <property type="entry name" value="Vma22/CCDC115"/>
</dbReference>
<dbReference type="OrthoDB" id="408631at2759"/>
<dbReference type="EMBL" id="KV453842">
    <property type="protein sequence ID" value="ODV90930.1"/>
    <property type="molecule type" value="Genomic_DNA"/>
</dbReference>
<dbReference type="PANTHER" id="PTHR31996:SF2">
    <property type="entry name" value="COILED-COIL DOMAIN-CONTAINING PROTEIN 115"/>
    <property type="match status" value="1"/>
</dbReference>
<dbReference type="AlphaFoldDB" id="A0A1E4TGQ2"/>
<dbReference type="Pfam" id="PF21730">
    <property type="entry name" value="Vma22_CCDC115"/>
    <property type="match status" value="1"/>
</dbReference>